<dbReference type="Pfam" id="PF04542">
    <property type="entry name" value="Sigma70_r2"/>
    <property type="match status" value="1"/>
</dbReference>
<evidence type="ECO:0000256" key="1">
    <source>
        <dbReference type="ARBA" id="ARBA00010641"/>
    </source>
</evidence>
<dbReference type="SUPFAM" id="SSF88659">
    <property type="entry name" value="Sigma3 and sigma4 domains of RNA polymerase sigma factors"/>
    <property type="match status" value="1"/>
</dbReference>
<protein>
    <submittedName>
        <fullName evidence="7">RNA polymerase sigma-70 factor (ECF subfamily)</fullName>
    </submittedName>
</protein>
<keyword evidence="4" id="KW-0804">Transcription</keyword>
<dbReference type="EMBL" id="SHKM01000001">
    <property type="protein sequence ID" value="RZT90179.1"/>
    <property type="molecule type" value="Genomic_DNA"/>
</dbReference>
<dbReference type="SUPFAM" id="SSF88946">
    <property type="entry name" value="Sigma2 domain of RNA polymerase sigma factors"/>
    <property type="match status" value="1"/>
</dbReference>
<dbReference type="InterPro" id="IPR013325">
    <property type="entry name" value="RNA_pol_sigma_r2"/>
</dbReference>
<name>A0ABY0IV03_9RHOO</name>
<dbReference type="NCBIfam" id="TIGR02937">
    <property type="entry name" value="sigma70-ECF"/>
    <property type="match status" value="1"/>
</dbReference>
<evidence type="ECO:0000313" key="7">
    <source>
        <dbReference type="EMBL" id="RZT90179.1"/>
    </source>
</evidence>
<dbReference type="PANTHER" id="PTHR43133">
    <property type="entry name" value="RNA POLYMERASE ECF-TYPE SIGMA FACTO"/>
    <property type="match status" value="1"/>
</dbReference>
<dbReference type="InterPro" id="IPR014284">
    <property type="entry name" value="RNA_pol_sigma-70_dom"/>
</dbReference>
<dbReference type="InterPro" id="IPR013324">
    <property type="entry name" value="RNA_pol_sigma_r3/r4-like"/>
</dbReference>
<organism evidence="7 8">
    <name type="scientific">Azospira oryzae</name>
    <dbReference type="NCBI Taxonomy" id="146939"/>
    <lineage>
        <taxon>Bacteria</taxon>
        <taxon>Pseudomonadati</taxon>
        <taxon>Pseudomonadota</taxon>
        <taxon>Betaproteobacteria</taxon>
        <taxon>Rhodocyclales</taxon>
        <taxon>Rhodocyclaceae</taxon>
        <taxon>Azospira</taxon>
    </lineage>
</organism>
<sequence>MSAVLSQSDLAVAALYREHGGWLRSWLRHKLGCAESAADLAQDTFCRILRRENLEGLREPRAYLTTVAHGLVVDHWRRLEIERAYLEALAWQPEALAPSPEERALVLEALLEIEALLAALPEKVRQAFLLAQLDGLGYREIGERLGVSERMVKKYMARAMLHCLLAGGVA</sequence>
<evidence type="ECO:0000256" key="3">
    <source>
        <dbReference type="ARBA" id="ARBA00023082"/>
    </source>
</evidence>
<dbReference type="InterPro" id="IPR036388">
    <property type="entry name" value="WH-like_DNA-bd_sf"/>
</dbReference>
<feature type="domain" description="RNA polymerase sigma-70 region 2" evidence="5">
    <location>
        <begin position="15"/>
        <end position="78"/>
    </location>
</feature>
<evidence type="ECO:0000256" key="2">
    <source>
        <dbReference type="ARBA" id="ARBA00023015"/>
    </source>
</evidence>
<dbReference type="Gene3D" id="1.10.1740.10">
    <property type="match status" value="1"/>
</dbReference>
<comment type="caution">
    <text evidence="7">The sequence shown here is derived from an EMBL/GenBank/DDBJ whole genome shotgun (WGS) entry which is preliminary data.</text>
</comment>
<keyword evidence="2" id="KW-0805">Transcription regulation</keyword>
<comment type="similarity">
    <text evidence="1">Belongs to the sigma-70 factor family. ECF subfamily.</text>
</comment>
<accession>A0ABY0IV03</accession>
<keyword evidence="8" id="KW-1185">Reference proteome</keyword>
<gene>
    <name evidence="7" type="ORF">EV678_0990</name>
</gene>
<dbReference type="PANTHER" id="PTHR43133:SF63">
    <property type="entry name" value="RNA POLYMERASE SIGMA FACTOR FECI-RELATED"/>
    <property type="match status" value="1"/>
</dbReference>
<dbReference type="RefSeq" id="WP_130458714.1">
    <property type="nucleotide sequence ID" value="NZ_SHKM01000001.1"/>
</dbReference>
<evidence type="ECO:0000259" key="6">
    <source>
        <dbReference type="Pfam" id="PF08281"/>
    </source>
</evidence>
<dbReference type="NCBIfam" id="NF008889">
    <property type="entry name" value="PRK11924.1-1"/>
    <property type="match status" value="1"/>
</dbReference>
<dbReference type="Proteomes" id="UP000292136">
    <property type="component" value="Unassembled WGS sequence"/>
</dbReference>
<dbReference type="NCBIfam" id="NF009180">
    <property type="entry name" value="PRK12528.1"/>
    <property type="match status" value="1"/>
</dbReference>
<dbReference type="InterPro" id="IPR007627">
    <property type="entry name" value="RNA_pol_sigma70_r2"/>
</dbReference>
<evidence type="ECO:0000256" key="4">
    <source>
        <dbReference type="ARBA" id="ARBA00023163"/>
    </source>
</evidence>
<dbReference type="InterPro" id="IPR013249">
    <property type="entry name" value="RNA_pol_sigma70_r4_t2"/>
</dbReference>
<dbReference type="NCBIfam" id="NF007232">
    <property type="entry name" value="PRK09651.1"/>
    <property type="match status" value="1"/>
</dbReference>
<dbReference type="Gene3D" id="1.10.10.10">
    <property type="entry name" value="Winged helix-like DNA-binding domain superfamily/Winged helix DNA-binding domain"/>
    <property type="match status" value="1"/>
</dbReference>
<dbReference type="InterPro" id="IPR039425">
    <property type="entry name" value="RNA_pol_sigma-70-like"/>
</dbReference>
<dbReference type="Pfam" id="PF08281">
    <property type="entry name" value="Sigma70_r4_2"/>
    <property type="match status" value="1"/>
</dbReference>
<reference evidence="7 8" key="1">
    <citation type="submission" date="2019-02" db="EMBL/GenBank/DDBJ databases">
        <title>Genomic Encyclopedia of Type Strains, Phase IV (KMG-IV): sequencing the most valuable type-strain genomes for metagenomic binning, comparative biology and taxonomic classification.</title>
        <authorList>
            <person name="Goeker M."/>
        </authorList>
    </citation>
    <scope>NUCLEOTIDE SEQUENCE [LARGE SCALE GENOMIC DNA]</scope>
    <source>
        <strain evidence="7 8">DSM 21223</strain>
    </source>
</reference>
<feature type="domain" description="RNA polymerase sigma factor 70 region 4 type 2" evidence="6">
    <location>
        <begin position="111"/>
        <end position="163"/>
    </location>
</feature>
<proteinExistence type="inferred from homology"/>
<keyword evidence="3" id="KW-0731">Sigma factor</keyword>
<evidence type="ECO:0000259" key="5">
    <source>
        <dbReference type="Pfam" id="PF04542"/>
    </source>
</evidence>
<evidence type="ECO:0000313" key="8">
    <source>
        <dbReference type="Proteomes" id="UP000292136"/>
    </source>
</evidence>
<dbReference type="CDD" id="cd06171">
    <property type="entry name" value="Sigma70_r4"/>
    <property type="match status" value="1"/>
</dbReference>